<keyword evidence="2" id="KW-0812">Transmembrane</keyword>
<organism evidence="3 4">
    <name type="scientific">Discostella pseudostelligera</name>
    <dbReference type="NCBI Taxonomy" id="259834"/>
    <lineage>
        <taxon>Eukaryota</taxon>
        <taxon>Sar</taxon>
        <taxon>Stramenopiles</taxon>
        <taxon>Ochrophyta</taxon>
        <taxon>Bacillariophyta</taxon>
        <taxon>Coscinodiscophyceae</taxon>
        <taxon>Thalassiosirophycidae</taxon>
        <taxon>Stephanodiscales</taxon>
        <taxon>Stephanodiscaceae</taxon>
        <taxon>Discostella</taxon>
    </lineage>
</organism>
<evidence type="ECO:0000256" key="2">
    <source>
        <dbReference type="SAM" id="Phobius"/>
    </source>
</evidence>
<reference evidence="3 4" key="1">
    <citation type="submission" date="2024-10" db="EMBL/GenBank/DDBJ databases">
        <title>Updated reference genomes for cyclostephanoid diatoms.</title>
        <authorList>
            <person name="Roberts W.R."/>
            <person name="Alverson A.J."/>
        </authorList>
    </citation>
    <scope>NUCLEOTIDE SEQUENCE [LARGE SCALE GENOMIC DNA]</scope>
    <source>
        <strain evidence="3 4">AJA232-27</strain>
    </source>
</reference>
<feature type="compositionally biased region" description="Polar residues" evidence="1">
    <location>
        <begin position="63"/>
        <end position="77"/>
    </location>
</feature>
<keyword evidence="2" id="KW-1133">Transmembrane helix</keyword>
<feature type="region of interest" description="Disordered" evidence="1">
    <location>
        <begin position="63"/>
        <end position="93"/>
    </location>
</feature>
<keyword evidence="4" id="KW-1185">Reference proteome</keyword>
<gene>
    <name evidence="3" type="ORF">ACHAWU_000148</name>
</gene>
<comment type="caution">
    <text evidence="3">The sequence shown here is derived from an EMBL/GenBank/DDBJ whole genome shotgun (WGS) entry which is preliminary data.</text>
</comment>
<sequence>MEVSLIYWSLAFIAIAYPVSRYVLAKGKLLSLSSQSSKAADVNVFAREREEGGRSRAAIVNVESNPFPNQTTTPITNESDRKDQTNNVDTDNKGGWKCACETGGIGLFLPPSMLKSMGGAGAALRLGAGGCYHKQM</sequence>
<dbReference type="Proteomes" id="UP001530293">
    <property type="component" value="Unassembled WGS sequence"/>
</dbReference>
<feature type="compositionally biased region" description="Basic and acidic residues" evidence="1">
    <location>
        <begin position="78"/>
        <end position="93"/>
    </location>
</feature>
<evidence type="ECO:0000313" key="3">
    <source>
        <dbReference type="EMBL" id="KAL3763604.1"/>
    </source>
</evidence>
<evidence type="ECO:0000256" key="1">
    <source>
        <dbReference type="SAM" id="MobiDB-lite"/>
    </source>
</evidence>
<dbReference type="AlphaFoldDB" id="A0ABD3ML78"/>
<name>A0ABD3ML78_9STRA</name>
<protein>
    <recommendedName>
        <fullName evidence="5">ATP synthase F0 subunit 8</fullName>
    </recommendedName>
</protein>
<evidence type="ECO:0008006" key="5">
    <source>
        <dbReference type="Google" id="ProtNLM"/>
    </source>
</evidence>
<keyword evidence="2" id="KW-0472">Membrane</keyword>
<feature type="transmembrane region" description="Helical" evidence="2">
    <location>
        <begin position="6"/>
        <end position="24"/>
    </location>
</feature>
<dbReference type="EMBL" id="JALLBG020000119">
    <property type="protein sequence ID" value="KAL3763604.1"/>
    <property type="molecule type" value="Genomic_DNA"/>
</dbReference>
<accession>A0ABD3ML78</accession>
<proteinExistence type="predicted"/>
<evidence type="ECO:0000313" key="4">
    <source>
        <dbReference type="Proteomes" id="UP001530293"/>
    </source>
</evidence>